<dbReference type="InterPro" id="IPR021858">
    <property type="entry name" value="Fun_TF"/>
</dbReference>
<feature type="region of interest" description="Disordered" evidence="1">
    <location>
        <begin position="226"/>
        <end position="267"/>
    </location>
</feature>
<keyword evidence="3" id="KW-1185">Reference proteome</keyword>
<dbReference type="EMBL" id="JAHFXS010000659">
    <property type="protein sequence ID" value="KAG9982901.1"/>
    <property type="molecule type" value="Genomic_DNA"/>
</dbReference>
<protein>
    <submittedName>
        <fullName evidence="2">Uncharacterized protein</fullName>
    </submittedName>
</protein>
<dbReference type="Pfam" id="PF11951">
    <property type="entry name" value="Fungal_trans_2"/>
    <property type="match status" value="1"/>
</dbReference>
<feature type="compositionally biased region" description="Pro residues" evidence="1">
    <location>
        <begin position="246"/>
        <end position="260"/>
    </location>
</feature>
<comment type="caution">
    <text evidence="2">The sequence shown here is derived from an EMBL/GenBank/DDBJ whole genome shotgun (WGS) entry which is preliminary data.</text>
</comment>
<gene>
    <name evidence="2" type="ORF">KCU98_g6459</name>
</gene>
<feature type="compositionally biased region" description="Low complexity" evidence="1">
    <location>
        <begin position="110"/>
        <end position="124"/>
    </location>
</feature>
<organism evidence="2 3">
    <name type="scientific">Aureobasidium melanogenum</name>
    <name type="common">Aureobasidium pullulans var. melanogenum</name>
    <dbReference type="NCBI Taxonomy" id="46634"/>
    <lineage>
        <taxon>Eukaryota</taxon>
        <taxon>Fungi</taxon>
        <taxon>Dikarya</taxon>
        <taxon>Ascomycota</taxon>
        <taxon>Pezizomycotina</taxon>
        <taxon>Dothideomycetes</taxon>
        <taxon>Dothideomycetidae</taxon>
        <taxon>Dothideales</taxon>
        <taxon>Saccotheciaceae</taxon>
        <taxon>Aureobasidium</taxon>
    </lineage>
</organism>
<evidence type="ECO:0000313" key="2">
    <source>
        <dbReference type="EMBL" id="KAG9982901.1"/>
    </source>
</evidence>
<dbReference type="Proteomes" id="UP000729357">
    <property type="component" value="Unassembled WGS sequence"/>
</dbReference>
<feature type="region of interest" description="Disordered" evidence="1">
    <location>
        <begin position="1"/>
        <end position="182"/>
    </location>
</feature>
<sequence>MQSSNNESGGLNFVFESGSSGRENKKYVRSHAARVGWSQRSRKQAQQAAKDVDVASNKDTTPKKRRKTSHQANHAAHGDQQQQQTYIPPPAAQPAVNKAGSLAGPAVEASTSSPTLPTQLPPQQHAKRGRQLMPFSVPRAPNSATSLPAHAPATTTSSSPSPPFQQPGQPVPVRAQDVRTSPPVQVAASAILTYPSTLEPSHWHTRPDPVQHDPVAQPSFAPLFRPAASPVTMHPPQIMPGADLPRPVPPPSPLPSPRLPPLANMHSSQSLSIGANWRQYDNMSVTNSEASRPSTPDQPITARHEENIEASARSPQRSSPRTSRSFLELVLNEDYPMWKNVDSGSDSFSVFPVKWQPFYGRLLQNYRSNMLVQLDEIMTGWTTDQKLEFNQMPLRLAGSEPCLFYSVLATASIMMPPGLINPTIPRWLSARTVECINQALSDPKRAYSDAAILTLNMVALFESCSGQGKIAASTHQPVLRRMVDERGGLTSIVRRDNEDSKHLVRFLAWTDRIIRCQTGNPLMFEDFKEEESVTKTDWDGIWARMERRVEENNPQPIEELPDC</sequence>
<reference evidence="2" key="1">
    <citation type="journal article" date="2021" name="J Fungi (Basel)">
        <title>Virulence traits and population genomics of the black yeast Aureobasidium melanogenum.</title>
        <authorList>
            <person name="Cernosa A."/>
            <person name="Sun X."/>
            <person name="Gostincar C."/>
            <person name="Fang C."/>
            <person name="Gunde-Cimerman N."/>
            <person name="Song Z."/>
        </authorList>
    </citation>
    <scope>NUCLEOTIDE SEQUENCE</scope>
    <source>
        <strain evidence="2">EXF-9298</strain>
    </source>
</reference>
<evidence type="ECO:0000313" key="3">
    <source>
        <dbReference type="Proteomes" id="UP000729357"/>
    </source>
</evidence>
<evidence type="ECO:0000256" key="1">
    <source>
        <dbReference type="SAM" id="MobiDB-lite"/>
    </source>
</evidence>
<reference evidence="2" key="2">
    <citation type="submission" date="2021-08" db="EMBL/GenBank/DDBJ databases">
        <authorList>
            <person name="Gostincar C."/>
            <person name="Sun X."/>
            <person name="Song Z."/>
            <person name="Gunde-Cimerman N."/>
        </authorList>
    </citation>
    <scope>NUCLEOTIDE SEQUENCE</scope>
    <source>
        <strain evidence="2">EXF-9298</strain>
    </source>
</reference>
<feature type="non-terminal residue" evidence="2">
    <location>
        <position position="563"/>
    </location>
</feature>
<proteinExistence type="predicted"/>
<accession>A0A9P8JXB3</accession>
<name>A0A9P8JXB3_AURME</name>
<dbReference type="AlphaFoldDB" id="A0A9P8JXB3"/>
<feature type="compositionally biased region" description="Low complexity" evidence="1">
    <location>
        <begin position="143"/>
        <end position="159"/>
    </location>
</feature>